<feature type="non-terminal residue" evidence="11">
    <location>
        <position position="379"/>
    </location>
</feature>
<keyword evidence="5" id="KW-0175">Coiled coil</keyword>
<evidence type="ECO:0000256" key="1">
    <source>
        <dbReference type="ARBA" id="ARBA00004604"/>
    </source>
</evidence>
<evidence type="ECO:0000256" key="4">
    <source>
        <dbReference type="ARBA" id="ARBA00022552"/>
    </source>
</evidence>
<dbReference type="GO" id="GO:0030686">
    <property type="term" value="C:90S preribosome"/>
    <property type="evidence" value="ECO:0007669"/>
    <property type="project" value="TreeGrafter"/>
</dbReference>
<dbReference type="OrthoDB" id="2427805at2759"/>
<dbReference type="Pfam" id="PF06102">
    <property type="entry name" value="RRP36"/>
    <property type="match status" value="1"/>
</dbReference>
<proteinExistence type="inferred from homology"/>
<feature type="compositionally biased region" description="Basic residues" evidence="10">
    <location>
        <begin position="328"/>
        <end position="340"/>
    </location>
</feature>
<evidence type="ECO:0000256" key="6">
    <source>
        <dbReference type="ARBA" id="ARBA00023242"/>
    </source>
</evidence>
<evidence type="ECO:0000256" key="10">
    <source>
        <dbReference type="SAM" id="MobiDB-lite"/>
    </source>
</evidence>
<keyword evidence="3 9" id="KW-0690">Ribosome biogenesis</keyword>
<comment type="caution">
    <text evidence="11">The sequence shown here is derived from an EMBL/GenBank/DDBJ whole genome shotgun (WGS) entry which is preliminary data.</text>
</comment>
<comment type="function">
    <text evidence="8 9">Component of the 90S pre-ribosome involved in the maturation of rRNAs. Required for early cleavages of the pre-RNAs in the 40S ribosomal subunit maturation pathway.</text>
</comment>
<reference evidence="11" key="1">
    <citation type="submission" date="2021-06" db="EMBL/GenBank/DDBJ databases">
        <authorList>
            <person name="Kallberg Y."/>
            <person name="Tangrot J."/>
            <person name="Rosling A."/>
        </authorList>
    </citation>
    <scope>NUCLEOTIDE SEQUENCE</scope>
    <source>
        <strain evidence="11">IN212</strain>
    </source>
</reference>
<dbReference type="PANTHER" id="PTHR21738:SF0">
    <property type="entry name" value="RIBOSOMAL RNA PROCESSING PROTEIN 36 HOMOLOG"/>
    <property type="match status" value="1"/>
</dbReference>
<comment type="similarity">
    <text evidence="2 9">Belongs to the RRP36 family.</text>
</comment>
<dbReference type="AlphaFoldDB" id="A0A9N9HQ70"/>
<protein>
    <recommendedName>
        <fullName evidence="9">rRNA biogenesis protein RRP36</fullName>
    </recommendedName>
</protein>
<evidence type="ECO:0000256" key="3">
    <source>
        <dbReference type="ARBA" id="ARBA00022517"/>
    </source>
</evidence>
<evidence type="ECO:0000256" key="5">
    <source>
        <dbReference type="ARBA" id="ARBA00023054"/>
    </source>
</evidence>
<dbReference type="GO" id="GO:0000462">
    <property type="term" value="P:maturation of SSU-rRNA from tricistronic rRNA transcript (SSU-rRNA, 5.8S rRNA, LSU-rRNA)"/>
    <property type="evidence" value="ECO:0007669"/>
    <property type="project" value="TreeGrafter"/>
</dbReference>
<comment type="subunit">
    <text evidence="9">Associates with 90S and pre-40S pre-ribosomal particles.</text>
</comment>
<keyword evidence="6 9" id="KW-0539">Nucleus</keyword>
<feature type="compositionally biased region" description="Basic and acidic residues" evidence="10">
    <location>
        <begin position="241"/>
        <end position="250"/>
    </location>
</feature>
<dbReference type="InterPro" id="IPR009292">
    <property type="entry name" value="RRP36"/>
</dbReference>
<evidence type="ECO:0000256" key="8">
    <source>
        <dbReference type="ARBA" id="ARBA00025053"/>
    </source>
</evidence>
<organism evidence="11 12">
    <name type="scientific">Racocetra fulgida</name>
    <dbReference type="NCBI Taxonomy" id="60492"/>
    <lineage>
        <taxon>Eukaryota</taxon>
        <taxon>Fungi</taxon>
        <taxon>Fungi incertae sedis</taxon>
        <taxon>Mucoromycota</taxon>
        <taxon>Glomeromycotina</taxon>
        <taxon>Glomeromycetes</taxon>
        <taxon>Diversisporales</taxon>
        <taxon>Gigasporaceae</taxon>
        <taxon>Racocetra</taxon>
    </lineage>
</organism>
<keyword evidence="4 9" id="KW-0698">rRNA processing</keyword>
<dbReference type="EMBL" id="CAJVPZ010020467">
    <property type="protein sequence ID" value="CAG8700541.1"/>
    <property type="molecule type" value="Genomic_DNA"/>
</dbReference>
<evidence type="ECO:0000313" key="12">
    <source>
        <dbReference type="Proteomes" id="UP000789396"/>
    </source>
</evidence>
<dbReference type="Proteomes" id="UP000789396">
    <property type="component" value="Unassembled WGS sequence"/>
</dbReference>
<comment type="subcellular location">
    <subcellularLocation>
        <location evidence="1 9">Nucleus</location>
        <location evidence="1 9">Nucleolus</location>
    </subcellularLocation>
</comment>
<feature type="region of interest" description="Disordered" evidence="10">
    <location>
        <begin position="219"/>
        <end position="262"/>
    </location>
</feature>
<dbReference type="GO" id="GO:0005730">
    <property type="term" value="C:nucleolus"/>
    <property type="evidence" value="ECO:0007669"/>
    <property type="project" value="UniProtKB-SubCell"/>
</dbReference>
<name>A0A9N9HQ70_9GLOM</name>
<evidence type="ECO:0000256" key="7">
    <source>
        <dbReference type="ARBA" id="ARBA00023274"/>
    </source>
</evidence>
<evidence type="ECO:0000313" key="11">
    <source>
        <dbReference type="EMBL" id="CAG8700541.1"/>
    </source>
</evidence>
<sequence>NDIHDHQNDILNDVTLAILKRRPFKSSKSENDEEDYISLCESAIDENSDGEIYTNNVIDGSKKKKLEFCISSALHSFILDVEDEVVLNHFTEEEMEEIVQVSGPAVPELSENVIDCLSDWILRSTGKGDNDEFGVGEAGHSWKDKYGTKFLKESGTKLPKNLKDMIMKLMEKVKWNPAKYNEIQTVGIIHAGHNQIVGPNSDWLLLIVYQIIGGGSTQKLGNMKTADSDSGSEQNYSNDSSSEKETEIKKIGPTKRTNPRFDDLSGKFNEDLFEKSYNFLNEYKRSEIEEVKKRIDKEKDPEEKQKLQQLLNKLVFEQSRAAHESNLNRKKQLKRERKKKERELVAQGKSPFYIKKCNIILERLNSFTILNAVKDDLNR</sequence>
<feature type="compositionally biased region" description="Polar residues" evidence="10">
    <location>
        <begin position="228"/>
        <end position="240"/>
    </location>
</feature>
<evidence type="ECO:0000256" key="2">
    <source>
        <dbReference type="ARBA" id="ARBA00009418"/>
    </source>
</evidence>
<keyword evidence="7 9" id="KW-0687">Ribonucleoprotein</keyword>
<dbReference type="PANTHER" id="PTHR21738">
    <property type="entry name" value="RIBOSOMAL RNA PROCESSING PROTEIN 36 HOMOLOG"/>
    <property type="match status" value="1"/>
</dbReference>
<evidence type="ECO:0000256" key="9">
    <source>
        <dbReference type="RuleBase" id="RU368027"/>
    </source>
</evidence>
<feature type="region of interest" description="Disordered" evidence="10">
    <location>
        <begin position="322"/>
        <end position="342"/>
    </location>
</feature>
<keyword evidence="12" id="KW-1185">Reference proteome</keyword>
<accession>A0A9N9HQ70</accession>
<gene>
    <name evidence="11" type="ORF">RFULGI_LOCUS10389</name>
</gene>